<keyword evidence="2" id="KW-1185">Reference proteome</keyword>
<dbReference type="RefSeq" id="XP_019089720.1">
    <property type="nucleotide sequence ID" value="XM_019234175.1"/>
</dbReference>
<dbReference type="PANTHER" id="PTHR31110:SF2">
    <property type="entry name" value="PESTICIDAL CRYSTAL CRY8BA PROTEIN"/>
    <property type="match status" value="1"/>
</dbReference>
<feature type="compositionally biased region" description="Polar residues" evidence="1">
    <location>
        <begin position="43"/>
        <end position="56"/>
    </location>
</feature>
<dbReference type="GeneID" id="104730991"/>
<feature type="region of interest" description="Disordered" evidence="1">
    <location>
        <begin position="1"/>
        <end position="234"/>
    </location>
</feature>
<name>A0ABM1QSI2_CAMSA</name>
<reference evidence="2" key="1">
    <citation type="journal article" date="2014" name="Nat. Commun.">
        <title>The emerging biofuel crop Camelina sativa retains a highly undifferentiated hexaploid genome structure.</title>
        <authorList>
            <person name="Kagale S."/>
            <person name="Koh C."/>
            <person name="Nixon J."/>
            <person name="Bollina V."/>
            <person name="Clarke W.E."/>
            <person name="Tuteja R."/>
            <person name="Spillane C."/>
            <person name="Robinson S.J."/>
            <person name="Links M.G."/>
            <person name="Clarke C."/>
            <person name="Higgins E.E."/>
            <person name="Huebert T."/>
            <person name="Sharpe A.G."/>
            <person name="Parkin I.A."/>
        </authorList>
    </citation>
    <scope>NUCLEOTIDE SEQUENCE [LARGE SCALE GENOMIC DNA]</scope>
    <source>
        <strain evidence="2">cv. DH55</strain>
    </source>
</reference>
<evidence type="ECO:0000313" key="3">
    <source>
        <dbReference type="RefSeq" id="XP_019089720.1"/>
    </source>
</evidence>
<sequence length="1155" mass="129069">MIPDGQLRLPAPKVRDGRVSPSAPVPVTKTLAVATETDVTSEDGMSTNSEDVSLDSSPEDSRVSSAVGRSYGRNSSYYTYSEVSSSRETLVGAREQTGPRFDGDTDEDDESTDSATSSQFSPPPPTAGRIGGGVSQVEQTHFPKTDGRATVEKELDETFSSEEVSDIPSAPPFSGAAEESEEIKPETSSVQVSEVKTGDCVESRKTGHFNRPSAASESSGPPDQHPARLPTFHASSRGPWHAVVSYDACVRLCLHAWSTGCMEAPMFLENECALLREAFGLQQLLLQSEEELLAKRSSQAAHEGVAPKQKKNIGKMKVQVRRVKTVMDGPTGCSISSLKPSLIKFEKIRIHFSNMSTRLFSGWRALRKIHVRVPANGSSLPRQSLAYVHASTQYLKQVSGLLKTGVTSLRNNSTSYDVVQETYSCKLRLKSLAEDDAIVMQPGSGESHVFFPDSRGDDLIVEILDPTGKDFGRVLVQLANISEDSAEKVRWWSVFREPEHQLVGRLQLYIDYSASFDDNSHLKCGSVAETVAYDLVLEVALKMQRFQQRNLLLYGSWKWLLEEFATYYGISDVYTKLRYLSYVMDVATPTSDCLHLVHDLLTPVIMKGNGKSALSHQENRILNEIKDQIEQILKLVFENYKSLDESSFSGMIDVVSSASGVPAPALTPAVKLYTLLHDVLSPEDQTNLCHYFQAAAKKRSRRHLGETDEFVANNSEPNFWDTSAMSSAYQKMTMVCKNVKNEIYTDIEIQNEDILPSFLDLPNLSASIYSTDLCNRLRAFLVACPPSGPSPTVAELVIATADFQRDLSNWNISPIQGGVDAKELFHLYIMIWIQDRRLSLLESLKLDKQVKWSGVRTQHSTTPFVDEMYKRLNETIQDYHVIISRWPEYIFVLESAIADVEKATVEALEKQYADVLSPLKENLAPKKLSFKYVQKLTKRSVIAYVVPDELGILLNSMKRMLDVLRPNIEAKFKAWSSCIPDGGNAAPGDRLSEVTVMLRAKFRSYLQAVVEKLVENSKLQKATMLKKILQDSKESVGESDIRSKMNNLKEQLTNTVNHLHSVCETHVFIALSRGYWDRMGQIVLSFLENRKENRAWYKGSRVAVSILDDTFAAQMQQLLGNSLREQDLEPPRSIMEVRSILCKDTADNKAKSFYY</sequence>
<organism evidence="2 3">
    <name type="scientific">Camelina sativa</name>
    <name type="common">False flax</name>
    <name type="synonym">Myagrum sativum</name>
    <dbReference type="NCBI Taxonomy" id="90675"/>
    <lineage>
        <taxon>Eukaryota</taxon>
        <taxon>Viridiplantae</taxon>
        <taxon>Streptophyta</taxon>
        <taxon>Embryophyta</taxon>
        <taxon>Tracheophyta</taxon>
        <taxon>Spermatophyta</taxon>
        <taxon>Magnoliopsida</taxon>
        <taxon>eudicotyledons</taxon>
        <taxon>Gunneridae</taxon>
        <taxon>Pentapetalae</taxon>
        <taxon>rosids</taxon>
        <taxon>malvids</taxon>
        <taxon>Brassicales</taxon>
        <taxon>Brassicaceae</taxon>
        <taxon>Camelineae</taxon>
        <taxon>Camelina</taxon>
    </lineage>
</organism>
<dbReference type="Proteomes" id="UP000694864">
    <property type="component" value="Chromosome 12"/>
</dbReference>
<proteinExistence type="predicted"/>
<feature type="compositionally biased region" description="Acidic residues" evidence="1">
    <location>
        <begin position="154"/>
        <end position="165"/>
    </location>
</feature>
<accession>A0ABM1QSI2</accession>
<feature type="compositionally biased region" description="Basic and acidic residues" evidence="1">
    <location>
        <begin position="196"/>
        <end position="205"/>
    </location>
</feature>
<protein>
    <submittedName>
        <fullName evidence="3">Uncharacterized protein LOC104730991 isoform X1</fullName>
    </submittedName>
</protein>
<evidence type="ECO:0000256" key="1">
    <source>
        <dbReference type="SAM" id="MobiDB-lite"/>
    </source>
</evidence>
<dbReference type="PANTHER" id="PTHR31110">
    <property type="entry name" value="PESTICIDAL CRYSTAL CRY8BA PROTEIN"/>
    <property type="match status" value="1"/>
</dbReference>
<feature type="compositionally biased region" description="Basic and acidic residues" evidence="1">
    <location>
        <begin position="141"/>
        <end position="153"/>
    </location>
</feature>
<gene>
    <name evidence="3" type="primary">LOC104730991</name>
</gene>
<reference evidence="3" key="2">
    <citation type="submission" date="2025-08" db="UniProtKB">
        <authorList>
            <consortium name="RefSeq"/>
        </authorList>
    </citation>
    <scope>IDENTIFICATION</scope>
    <source>
        <tissue evidence="3">Leaf</tissue>
    </source>
</reference>
<feature type="compositionally biased region" description="Low complexity" evidence="1">
    <location>
        <begin position="75"/>
        <end position="86"/>
    </location>
</feature>
<evidence type="ECO:0000313" key="2">
    <source>
        <dbReference type="Proteomes" id="UP000694864"/>
    </source>
</evidence>